<dbReference type="AlphaFoldDB" id="G0TXB3"/>
<protein>
    <submittedName>
        <fullName evidence="2">Uncharacterized protein</fullName>
    </submittedName>
</protein>
<dbReference type="VEuPathDB" id="TriTrypDB:TvY486_0603940"/>
<organism evidence="2">
    <name type="scientific">Trypanosoma vivax (strain Y486)</name>
    <dbReference type="NCBI Taxonomy" id="1055687"/>
    <lineage>
        <taxon>Eukaryota</taxon>
        <taxon>Discoba</taxon>
        <taxon>Euglenozoa</taxon>
        <taxon>Kinetoplastea</taxon>
        <taxon>Metakinetoplastina</taxon>
        <taxon>Trypanosomatida</taxon>
        <taxon>Trypanosomatidae</taxon>
        <taxon>Trypanosoma</taxon>
        <taxon>Duttonella</taxon>
    </lineage>
</organism>
<sequence>MQHTCVVRVNLFLFDEKISQYKEYGQAGCTIVGTLSDPAVYKMGCYNAKNEYLCTANITPNNETGACVALQEGGYVSFKDEGNRSWSMQFESESEAVRFCAQLAVAMYGASGCPEQSILACDVTMGKRERSVFANDLVKVRYQSWVVQADASRKELPTLGSMIDGNLEDEKPGTVLVPANHLSVTAEMKGFEGMLIGMGEKGSRCIVVPIKAKRGGGPHVHMCFYTHVVKKKDNSLTDSNGAAQASLVTSSPQVVEQHHAGLLAPKDDVASVPVQPPGFSGEQLLVVDRLRDQVETLTRQLRDTRRQLDLFVNDVKRFEQRTKHHSLSDAQVEHSVKSILIDNEEGREMLSQKEILLRQMEEKNLELQKKAEKFSLATNSLAEEKKSAINLLNEDKLDMDRRLAQAQAQLTRLHSEREDVARHLSSVKQLLQATDQNIKTEKHNLQVASAALQANEAKYAGIQANHLEETSRRKVLESKVGTLNEQLRSLRDDIRVKEGQMDEMRHKMESDKVHYMQLIEDEKNKATDDIRELGQELLEELAGHERRYQSERQRVAHDSFERGRFQGRDDGHNEALLEADAITQELSLAIQRRKTELSAMHLRLRSTRERNEADECHMGSEVVALEKAIATVSAQNSEMEVELDSLKYASEKVEYDAFHDVKRAIEKLSGPILPNDLVALMLSLQSNKRLSYDFEEKREEERRAAIDHEYQEVVEWVNGMLNGNFVRLPPTRRLYTFELAEADQAGISVEGSVSTGAGEQSNNNVEEEAERISMGEIDTRYRTMLLDLINLPLP</sequence>
<dbReference type="EMBL" id="HE573022">
    <property type="protein sequence ID" value="CCC48603.1"/>
    <property type="molecule type" value="Genomic_DNA"/>
</dbReference>
<name>G0TXB3_TRYVY</name>
<dbReference type="PANTHER" id="PTHR44927">
    <property type="entry name" value="FK506-BINDING PROTEIN 15"/>
    <property type="match status" value="1"/>
</dbReference>
<evidence type="ECO:0000256" key="1">
    <source>
        <dbReference type="SAM" id="Coils"/>
    </source>
</evidence>
<gene>
    <name evidence="2" type="ORF">TVY486_0603940</name>
</gene>
<evidence type="ECO:0000313" key="2">
    <source>
        <dbReference type="EMBL" id="CCC48603.1"/>
    </source>
</evidence>
<proteinExistence type="predicted"/>
<keyword evidence="1" id="KW-0175">Coiled coil</keyword>
<feature type="coiled-coil region" evidence="1">
    <location>
        <begin position="287"/>
        <end position="423"/>
    </location>
</feature>
<reference evidence="2" key="1">
    <citation type="journal article" date="2012" name="Proc. Natl. Acad. Sci. U.S.A.">
        <title>Antigenic diversity is generated by distinct evolutionary mechanisms in African trypanosome species.</title>
        <authorList>
            <person name="Jackson A.P."/>
            <person name="Berry A."/>
            <person name="Aslett M."/>
            <person name="Allison H.C."/>
            <person name="Burton P."/>
            <person name="Vavrova-Anderson J."/>
            <person name="Brown R."/>
            <person name="Browne H."/>
            <person name="Corton N."/>
            <person name="Hauser H."/>
            <person name="Gamble J."/>
            <person name="Gilderthorp R."/>
            <person name="Marcello L."/>
            <person name="McQuillan J."/>
            <person name="Otto T.D."/>
            <person name="Quail M.A."/>
            <person name="Sanders M.J."/>
            <person name="van Tonder A."/>
            <person name="Ginger M.L."/>
            <person name="Field M.C."/>
            <person name="Barry J.D."/>
            <person name="Hertz-Fowler C."/>
            <person name="Berriman M."/>
        </authorList>
    </citation>
    <scope>NUCLEOTIDE SEQUENCE</scope>
    <source>
        <strain evidence="2">Y486</strain>
    </source>
</reference>
<feature type="coiled-coil region" evidence="1">
    <location>
        <begin position="473"/>
        <end position="554"/>
    </location>
</feature>
<dbReference type="PANTHER" id="PTHR44927:SF1">
    <property type="entry name" value="FK506-BINDING PROTEIN 15"/>
    <property type="match status" value="1"/>
</dbReference>
<accession>G0TXB3</accession>